<dbReference type="InterPro" id="IPR003462">
    <property type="entry name" value="ODC_Mu_crystall"/>
</dbReference>
<evidence type="ECO:0000313" key="2">
    <source>
        <dbReference type="EMBL" id="KTD72441.1"/>
    </source>
</evidence>
<dbReference type="InterPro" id="IPR036291">
    <property type="entry name" value="NAD(P)-bd_dom_sf"/>
</dbReference>
<dbReference type="Proteomes" id="UP000054693">
    <property type="component" value="Unassembled WGS sequence"/>
</dbReference>
<keyword evidence="3" id="KW-1185">Reference proteome</keyword>
<dbReference type="GO" id="GO:0008473">
    <property type="term" value="F:ornithine cyclodeaminase activity"/>
    <property type="evidence" value="ECO:0007669"/>
    <property type="project" value="UniProtKB-EC"/>
</dbReference>
<proteinExistence type="inferred from homology"/>
<comment type="similarity">
    <text evidence="1">Belongs to the ornithine cyclodeaminase/mu-crystallin family.</text>
</comment>
<dbReference type="SUPFAM" id="SSF51735">
    <property type="entry name" value="NAD(P)-binding Rossmann-fold domains"/>
    <property type="match status" value="1"/>
</dbReference>
<dbReference type="EMBL" id="LNZA01000001">
    <property type="protein sequence ID" value="KTD72441.1"/>
    <property type="molecule type" value="Genomic_DNA"/>
</dbReference>
<dbReference type="EC" id="4.3.1.12" evidence="2"/>
<dbReference type="Gene3D" id="3.40.50.720">
    <property type="entry name" value="NAD(P)-binding Rossmann-like Domain"/>
    <property type="match status" value="1"/>
</dbReference>
<dbReference type="AlphaFoldDB" id="A0A0W0ZU72"/>
<dbReference type="OrthoDB" id="9809203at2"/>
<gene>
    <name evidence="2" type="ORF">Ltuc_0288</name>
</gene>
<comment type="caution">
    <text evidence="2">The sequence shown here is derived from an EMBL/GenBank/DDBJ whole genome shotgun (WGS) entry which is preliminary data.</text>
</comment>
<keyword evidence="2" id="KW-0456">Lyase</keyword>
<accession>A0A0W0ZU72</accession>
<name>A0A0W0ZU72_9GAMM</name>
<dbReference type="Gene3D" id="3.30.1780.10">
    <property type="entry name" value="ornithine cyclodeaminase, domain 1"/>
    <property type="match status" value="1"/>
</dbReference>
<dbReference type="RefSeq" id="WP_058519586.1">
    <property type="nucleotide sequence ID" value="NZ_CAAAIP010000011.1"/>
</dbReference>
<dbReference type="GO" id="GO:0016491">
    <property type="term" value="F:oxidoreductase activity"/>
    <property type="evidence" value="ECO:0007669"/>
    <property type="project" value="UniProtKB-ARBA"/>
</dbReference>
<dbReference type="PANTHER" id="PTHR13812:SF19">
    <property type="entry name" value="KETIMINE REDUCTASE MU-CRYSTALLIN"/>
    <property type="match status" value="1"/>
</dbReference>
<protein>
    <submittedName>
        <fullName evidence="2">Ornithine cyclodeaminase</fullName>
        <ecNumber evidence="2">4.3.1.12</ecNumber>
    </submittedName>
</protein>
<dbReference type="STRING" id="40335.Ltuc_0288"/>
<dbReference type="PANTHER" id="PTHR13812">
    <property type="entry name" value="KETIMINE REDUCTASE MU-CRYSTALLIN"/>
    <property type="match status" value="1"/>
</dbReference>
<dbReference type="InterPro" id="IPR023401">
    <property type="entry name" value="ODC_N"/>
</dbReference>
<evidence type="ECO:0000256" key="1">
    <source>
        <dbReference type="ARBA" id="ARBA00008903"/>
    </source>
</evidence>
<dbReference type="FunFam" id="3.40.50.720:FF:000311">
    <property type="entry name" value="Ornithine cyclodeaminase"/>
    <property type="match status" value="1"/>
</dbReference>
<dbReference type="PIRSF" id="PIRSF001439">
    <property type="entry name" value="CryM"/>
    <property type="match status" value="1"/>
</dbReference>
<organism evidence="2 3">
    <name type="scientific">Legionella tucsonensis</name>
    <dbReference type="NCBI Taxonomy" id="40335"/>
    <lineage>
        <taxon>Bacteria</taxon>
        <taxon>Pseudomonadati</taxon>
        <taxon>Pseudomonadota</taxon>
        <taxon>Gammaproteobacteria</taxon>
        <taxon>Legionellales</taxon>
        <taxon>Legionellaceae</taxon>
        <taxon>Legionella</taxon>
    </lineage>
</organism>
<dbReference type="GO" id="GO:0005737">
    <property type="term" value="C:cytoplasm"/>
    <property type="evidence" value="ECO:0007669"/>
    <property type="project" value="TreeGrafter"/>
</dbReference>
<evidence type="ECO:0000313" key="3">
    <source>
        <dbReference type="Proteomes" id="UP000054693"/>
    </source>
</evidence>
<dbReference type="GO" id="GO:0019752">
    <property type="term" value="P:carboxylic acid metabolic process"/>
    <property type="evidence" value="ECO:0007669"/>
    <property type="project" value="UniProtKB-ARBA"/>
</dbReference>
<dbReference type="PATRIC" id="fig|40335.7.peg.297"/>
<reference evidence="2 3" key="1">
    <citation type="submission" date="2015-11" db="EMBL/GenBank/DDBJ databases">
        <title>Genomic analysis of 38 Legionella species identifies large and diverse effector repertoires.</title>
        <authorList>
            <person name="Burstein D."/>
            <person name="Amaro F."/>
            <person name="Zusman T."/>
            <person name="Lifshitz Z."/>
            <person name="Cohen O."/>
            <person name="Gilbert J.A."/>
            <person name="Pupko T."/>
            <person name="Shuman H.A."/>
            <person name="Segal G."/>
        </authorList>
    </citation>
    <scope>NUCLEOTIDE SEQUENCE [LARGE SCALE GENOMIC DNA]</scope>
    <source>
        <strain evidence="2 3">ATCC 49180</strain>
    </source>
</reference>
<sequence length="328" mass="35466">MSLCLLSLDEVKQSITMSQAIKAMENAFMQLAKKQVKLPLRTGITIDEEDALTLIMPAYLAQDKALGLKVASIFPKNSALNKPSITGFIMLLDAGTGEPKALMDAGYLTALRTGAVSGLATQYFAVDNATHVAIIGSGVQAETQLQAIANVRDIKQVSVWSRNIKNAEQFATQLADQYTINVFDNISLAVKDADIICTATGSAEPLIHLHDIGPHVHINAIGSHTAKMQEISNDVLKHAVVIVDQLSAVMAEAGEIISAVQQNQLKQEDIIEIGNWLMHKNSDFKNQITVFKSVGLSIQDLSVASVVYQNAMDKKLGTLFALNEARLL</sequence>
<dbReference type="Pfam" id="PF02423">
    <property type="entry name" value="OCD_Mu_crystall"/>
    <property type="match status" value="1"/>
</dbReference>